<feature type="region of interest" description="Disordered" evidence="1">
    <location>
        <begin position="94"/>
        <end position="114"/>
    </location>
</feature>
<dbReference type="Proteomes" id="UP000596252">
    <property type="component" value="Chromosome"/>
</dbReference>
<dbReference type="RefSeq" id="WP_203324919.1">
    <property type="nucleotide sequence ID" value="NZ_CP069213.1"/>
</dbReference>
<proteinExistence type="predicted"/>
<sequence length="114" mass="12693">MSRWLPLGIILTSMFQQGEVAASVIELEHYQATQLVSSGQILSLDATLQRVAVHCQGELLDAHLFQEGDKWRYDLQFGLQRGQMIHLSVDAASGELTPDSTLPDECKNHETATR</sequence>
<reference evidence="2 3" key="1">
    <citation type="journal article" date="2012" name="Antonie Van Leeuwenhoek">
        <title>Shewanella litorisediminis sp. nov., a gammaproteobacterium isolated from a tidal flat sediment.</title>
        <authorList>
            <person name="Lee M.H."/>
            <person name="Yoon J.H."/>
        </authorList>
    </citation>
    <scope>NUCLEOTIDE SEQUENCE [LARGE SCALE GENOMIC DNA]</scope>
    <source>
        <strain evidence="2 3">SMK1-12</strain>
    </source>
</reference>
<dbReference type="EMBL" id="CP069213">
    <property type="protein sequence ID" value="QRH01233.1"/>
    <property type="molecule type" value="Genomic_DNA"/>
</dbReference>
<accession>A0ABX7G1T6</accession>
<protein>
    <recommendedName>
        <fullName evidence="4">PepSY domain-containing protein</fullName>
    </recommendedName>
</protein>
<evidence type="ECO:0008006" key="4">
    <source>
        <dbReference type="Google" id="ProtNLM"/>
    </source>
</evidence>
<evidence type="ECO:0000256" key="1">
    <source>
        <dbReference type="SAM" id="MobiDB-lite"/>
    </source>
</evidence>
<evidence type="ECO:0000313" key="3">
    <source>
        <dbReference type="Proteomes" id="UP000596252"/>
    </source>
</evidence>
<organism evidence="2 3">
    <name type="scientific">Shewanella litorisediminis</name>
    <dbReference type="NCBI Taxonomy" id="1173586"/>
    <lineage>
        <taxon>Bacteria</taxon>
        <taxon>Pseudomonadati</taxon>
        <taxon>Pseudomonadota</taxon>
        <taxon>Gammaproteobacteria</taxon>
        <taxon>Alteromonadales</taxon>
        <taxon>Shewanellaceae</taxon>
        <taxon>Shewanella</taxon>
    </lineage>
</organism>
<feature type="compositionally biased region" description="Basic and acidic residues" evidence="1">
    <location>
        <begin position="104"/>
        <end position="114"/>
    </location>
</feature>
<gene>
    <name evidence="2" type="ORF">JQC75_15430</name>
</gene>
<keyword evidence="3" id="KW-1185">Reference proteome</keyword>
<evidence type="ECO:0000313" key="2">
    <source>
        <dbReference type="EMBL" id="QRH01233.1"/>
    </source>
</evidence>
<name>A0ABX7G1T6_9GAMM</name>